<dbReference type="OMA" id="KICENSI"/>
<dbReference type="AlphaFoldDB" id="V7AS67"/>
<sequence>MGNSKKRLKLMFEKYTWNITNFSKVFSFELFSDKFILDGHTWQIVITPIGSMDDYIDIYLEADKDCANVPEGWKKAANFSFAVTDQVNDKMTIRKGFEFEYSANDYSWGIDDFLPLQELKNPGSGFIVNDTCVIEAGIFFTKYVDENSEYQPVCKIDDNPTRDRNNPLFHKMFRSSYENVDQKFVPLLVEACLQHPSLVVSQEKRSCRFTEWAFSALGRVLHFLKTKTVKDIDDEACNHLQILWDELKTFGFDLTWLEFYVESALGAKDYMENIDEMRKNVSALKIETEKLKARLIERETKLEMSSKELMKAEKICENSIWMSKSGY</sequence>
<dbReference type="PANTHER" id="PTHR46236">
    <property type="entry name" value="TRAF-LIKE SUPERFAMILY PROTEIN"/>
    <property type="match status" value="1"/>
</dbReference>
<dbReference type="EMBL" id="CM002297">
    <property type="protein sequence ID" value="ESW07051.1"/>
    <property type="molecule type" value="Genomic_DNA"/>
</dbReference>
<dbReference type="Pfam" id="PF22486">
    <property type="entry name" value="MATH_2"/>
    <property type="match status" value="1"/>
</dbReference>
<evidence type="ECO:0000259" key="3">
    <source>
        <dbReference type="PROSITE" id="PS50144"/>
    </source>
</evidence>
<dbReference type="eggNOG" id="KOG1863">
    <property type="taxonomic scope" value="Eukaryota"/>
</dbReference>
<evidence type="ECO:0000313" key="4">
    <source>
        <dbReference type="EMBL" id="ESW07051.1"/>
    </source>
</evidence>
<dbReference type="Proteomes" id="UP000000226">
    <property type="component" value="Chromosome 10"/>
</dbReference>
<evidence type="ECO:0000256" key="2">
    <source>
        <dbReference type="SAM" id="Coils"/>
    </source>
</evidence>
<reference evidence="5" key="1">
    <citation type="journal article" date="2014" name="Nat. Genet.">
        <title>A reference genome for common bean and genome-wide analysis of dual domestications.</title>
        <authorList>
            <person name="Schmutz J."/>
            <person name="McClean P.E."/>
            <person name="Mamidi S."/>
            <person name="Wu G.A."/>
            <person name="Cannon S.B."/>
            <person name="Grimwood J."/>
            <person name="Jenkins J."/>
            <person name="Shu S."/>
            <person name="Song Q."/>
            <person name="Chavarro C."/>
            <person name="Torres-Torres M."/>
            <person name="Geffroy V."/>
            <person name="Moghaddam S.M."/>
            <person name="Gao D."/>
            <person name="Abernathy B."/>
            <person name="Barry K."/>
            <person name="Blair M."/>
            <person name="Brick M.A."/>
            <person name="Chovatia M."/>
            <person name="Gepts P."/>
            <person name="Goodstein D.M."/>
            <person name="Gonzales M."/>
            <person name="Hellsten U."/>
            <person name="Hyten D.L."/>
            <person name="Jia G."/>
            <person name="Kelly J.D."/>
            <person name="Kudrna D."/>
            <person name="Lee R."/>
            <person name="Richard M.M."/>
            <person name="Miklas P.N."/>
            <person name="Osorno J.M."/>
            <person name="Rodrigues J."/>
            <person name="Thareau V."/>
            <person name="Urrea C.A."/>
            <person name="Wang M."/>
            <person name="Yu Y."/>
            <person name="Zhang M."/>
            <person name="Wing R.A."/>
            <person name="Cregan P.B."/>
            <person name="Rokhsar D.S."/>
            <person name="Jackson S.A."/>
        </authorList>
    </citation>
    <scope>NUCLEOTIDE SEQUENCE [LARGE SCALE GENOMIC DNA]</scope>
    <source>
        <strain evidence="5">cv. G19833</strain>
    </source>
</reference>
<dbReference type="Gramene" id="ESW07051">
    <property type="protein sequence ID" value="ESW07051"/>
    <property type="gene ID" value="PHAVU_010G098000g"/>
</dbReference>
<dbReference type="SUPFAM" id="SSF49599">
    <property type="entry name" value="TRAF domain-like"/>
    <property type="match status" value="1"/>
</dbReference>
<name>V7AS67_PHAVU</name>
<dbReference type="Gene3D" id="2.60.210.10">
    <property type="entry name" value="Apoptosis, Tumor Necrosis Factor Receptor Associated Protein 2, Chain A"/>
    <property type="match status" value="1"/>
</dbReference>
<proteinExistence type="predicted"/>
<dbReference type="CDD" id="cd00121">
    <property type="entry name" value="MATH"/>
    <property type="match status" value="1"/>
</dbReference>
<evidence type="ECO:0000313" key="5">
    <source>
        <dbReference type="Proteomes" id="UP000000226"/>
    </source>
</evidence>
<accession>V7AS67</accession>
<dbReference type="InterPro" id="IPR002083">
    <property type="entry name" value="MATH/TRAF_dom"/>
</dbReference>
<dbReference type="STRING" id="3885.V7AS67"/>
<protein>
    <recommendedName>
        <fullName evidence="3">MATH domain-containing protein</fullName>
    </recommendedName>
</protein>
<dbReference type="SMART" id="SM00061">
    <property type="entry name" value="MATH"/>
    <property type="match status" value="1"/>
</dbReference>
<feature type="coiled-coil region" evidence="2">
    <location>
        <begin position="267"/>
        <end position="294"/>
    </location>
</feature>
<dbReference type="InterPro" id="IPR050804">
    <property type="entry name" value="MCC"/>
</dbReference>
<evidence type="ECO:0000256" key="1">
    <source>
        <dbReference type="ARBA" id="ARBA00023054"/>
    </source>
</evidence>
<dbReference type="PROSITE" id="PS50144">
    <property type="entry name" value="MATH"/>
    <property type="match status" value="1"/>
</dbReference>
<keyword evidence="1 2" id="KW-0175">Coiled coil</keyword>
<dbReference type="PANTHER" id="PTHR46236:SF35">
    <property type="entry name" value="MATH DOMAIN-CONTAINING PROTEIN"/>
    <property type="match status" value="1"/>
</dbReference>
<dbReference type="InterPro" id="IPR008974">
    <property type="entry name" value="TRAF-like"/>
</dbReference>
<feature type="domain" description="MATH" evidence="3">
    <location>
        <begin position="12"/>
        <end position="138"/>
    </location>
</feature>
<organism evidence="4 5">
    <name type="scientific">Phaseolus vulgaris</name>
    <name type="common">Kidney bean</name>
    <name type="synonym">French bean</name>
    <dbReference type="NCBI Taxonomy" id="3885"/>
    <lineage>
        <taxon>Eukaryota</taxon>
        <taxon>Viridiplantae</taxon>
        <taxon>Streptophyta</taxon>
        <taxon>Embryophyta</taxon>
        <taxon>Tracheophyta</taxon>
        <taxon>Spermatophyta</taxon>
        <taxon>Magnoliopsida</taxon>
        <taxon>eudicotyledons</taxon>
        <taxon>Gunneridae</taxon>
        <taxon>Pentapetalae</taxon>
        <taxon>rosids</taxon>
        <taxon>fabids</taxon>
        <taxon>Fabales</taxon>
        <taxon>Fabaceae</taxon>
        <taxon>Papilionoideae</taxon>
        <taxon>50 kb inversion clade</taxon>
        <taxon>NPAAA clade</taxon>
        <taxon>indigoferoid/millettioid clade</taxon>
        <taxon>Phaseoleae</taxon>
        <taxon>Phaseolus</taxon>
    </lineage>
</organism>
<gene>
    <name evidence="4" type="ORF">PHAVU_010G098000g</name>
</gene>
<keyword evidence="5" id="KW-1185">Reference proteome</keyword>
<dbReference type="OrthoDB" id="2116871at2759"/>